<accession>A0A3Q9QRL6</accession>
<dbReference type="OrthoDB" id="2886991at2"/>
<feature type="transmembrane region" description="Helical" evidence="1">
    <location>
        <begin position="74"/>
        <end position="93"/>
    </location>
</feature>
<dbReference type="InterPro" id="IPR007436">
    <property type="entry name" value="DUF485"/>
</dbReference>
<dbReference type="STRING" id="1193713.GCA_001636315_02787"/>
<keyword evidence="3" id="KW-1185">Reference proteome</keyword>
<dbReference type="PANTHER" id="PTHR38441">
    <property type="entry name" value="INTEGRAL MEMBRANE PROTEIN-RELATED"/>
    <property type="match status" value="1"/>
</dbReference>
<keyword evidence="1" id="KW-0472">Membrane</keyword>
<dbReference type="Proteomes" id="UP000282892">
    <property type="component" value="Chromosome"/>
</dbReference>
<evidence type="ECO:0000313" key="3">
    <source>
        <dbReference type="Proteomes" id="UP000282892"/>
    </source>
</evidence>
<sequence>MEQKIQEIPVQKRQNNISYERLIQTKEFKELVQRKKSFILPTTIFFLIFYFTLPLLAAYTTVLHSEVVGPITGVWIFAGLQFLLVWICGFVYVKKSEKYDNLAGVILHKYRKELSE</sequence>
<feature type="transmembrane region" description="Helical" evidence="1">
    <location>
        <begin position="38"/>
        <end position="62"/>
    </location>
</feature>
<name>A0A3Q9QRL6_9BACI</name>
<gene>
    <name evidence="2" type="ORF">CHR53_01180</name>
</gene>
<dbReference type="RefSeq" id="WP_127484485.1">
    <property type="nucleotide sequence ID" value="NZ_CP022572.1"/>
</dbReference>
<dbReference type="EMBL" id="CP022572">
    <property type="protein sequence ID" value="AZU59996.1"/>
    <property type="molecule type" value="Genomic_DNA"/>
</dbReference>
<evidence type="ECO:0000256" key="1">
    <source>
        <dbReference type="SAM" id="Phobius"/>
    </source>
</evidence>
<proteinExistence type="predicted"/>
<reference evidence="2 3" key="1">
    <citation type="submission" date="2017-07" db="EMBL/GenBank/DDBJ databases">
        <title>The complete genome sequence of Bacillus mesonae strain H20-5, an efficient strain improving plant abiotic stress resistance.</title>
        <authorList>
            <person name="Kim S.Y."/>
            <person name="Song H."/>
            <person name="Sang M.K."/>
            <person name="Weon H.-Y."/>
            <person name="Song J."/>
        </authorList>
    </citation>
    <scope>NUCLEOTIDE SEQUENCE [LARGE SCALE GENOMIC DNA]</scope>
    <source>
        <strain evidence="2 3">H20-5</strain>
    </source>
</reference>
<evidence type="ECO:0008006" key="4">
    <source>
        <dbReference type="Google" id="ProtNLM"/>
    </source>
</evidence>
<organism evidence="2 3">
    <name type="scientific">Neobacillus mesonae</name>
    <dbReference type="NCBI Taxonomy" id="1193713"/>
    <lineage>
        <taxon>Bacteria</taxon>
        <taxon>Bacillati</taxon>
        <taxon>Bacillota</taxon>
        <taxon>Bacilli</taxon>
        <taxon>Bacillales</taxon>
        <taxon>Bacillaceae</taxon>
        <taxon>Neobacillus</taxon>
    </lineage>
</organism>
<dbReference type="Pfam" id="PF04341">
    <property type="entry name" value="DUF485"/>
    <property type="match status" value="1"/>
</dbReference>
<protein>
    <recommendedName>
        <fullName evidence="4">DUF485 domain-containing protein</fullName>
    </recommendedName>
</protein>
<evidence type="ECO:0000313" key="2">
    <source>
        <dbReference type="EMBL" id="AZU59996.1"/>
    </source>
</evidence>
<keyword evidence="1" id="KW-0812">Transmembrane</keyword>
<dbReference type="PANTHER" id="PTHR38441:SF1">
    <property type="entry name" value="MEMBRANE PROTEIN"/>
    <property type="match status" value="1"/>
</dbReference>
<keyword evidence="1" id="KW-1133">Transmembrane helix</keyword>
<dbReference type="AlphaFoldDB" id="A0A3Q9QRL6"/>
<dbReference type="KEGG" id="nmk:CHR53_01180"/>